<keyword evidence="2" id="KW-1185">Reference proteome</keyword>
<dbReference type="Proteomes" id="UP000285908">
    <property type="component" value="Unassembled WGS sequence"/>
</dbReference>
<sequence>MPEFLYRDTTQASDQKVGAPILRITALTDPLDGATLAGPGGELLDLFLTQFGADVAFVAKGPTTGRSRASRLTKATDKRIGELRAILRDGGVEKFGLRIYGPDDTGFGRPLAPYASIAHMIAETDAGVTPYAQIDFALPPEGEASQRFLHDSDEVLRRLPLRAGVQGLGFAGTPVEGSLMFLYPPAFRRYRAAVIADWRIPSALVFHNPNATQVHGDYTAGLPDIGWRTYVGPEFSERLQGRPRHPEVTVEQAGAATVVTAGAAPIWGDLNTGEDIGPFRAAARFLEPALASRGRRIREAPCYVNGNPEREALAADYLDRFKGSGA</sequence>
<proteinExistence type="predicted"/>
<evidence type="ECO:0000313" key="1">
    <source>
        <dbReference type="EMBL" id="RVV98317.1"/>
    </source>
</evidence>
<evidence type="ECO:0008006" key="3">
    <source>
        <dbReference type="Google" id="ProtNLM"/>
    </source>
</evidence>
<evidence type="ECO:0000313" key="2">
    <source>
        <dbReference type="Proteomes" id="UP000285908"/>
    </source>
</evidence>
<accession>A0A438AI94</accession>
<dbReference type="OrthoDB" id="7854655at2"/>
<gene>
    <name evidence="1" type="ORF">EKE94_05145</name>
</gene>
<protein>
    <recommendedName>
        <fullName evidence="3">DUF3396 domain-containing protein</fullName>
    </recommendedName>
</protein>
<dbReference type="AlphaFoldDB" id="A0A438AI94"/>
<dbReference type="EMBL" id="RQXX01000002">
    <property type="protein sequence ID" value="RVV98317.1"/>
    <property type="molecule type" value="Genomic_DNA"/>
</dbReference>
<dbReference type="RefSeq" id="WP_127905550.1">
    <property type="nucleotide sequence ID" value="NZ_RQXX01000002.1"/>
</dbReference>
<comment type="caution">
    <text evidence="1">The sequence shown here is derived from an EMBL/GenBank/DDBJ whole genome shotgun (WGS) entry which is preliminary data.</text>
</comment>
<organism evidence="1 2">
    <name type="scientific">Mesobaculum littorinae</name>
    <dbReference type="NCBI Taxonomy" id="2486419"/>
    <lineage>
        <taxon>Bacteria</taxon>
        <taxon>Pseudomonadati</taxon>
        <taxon>Pseudomonadota</taxon>
        <taxon>Alphaproteobacteria</taxon>
        <taxon>Rhodobacterales</taxon>
        <taxon>Roseobacteraceae</taxon>
        <taxon>Mesobaculum</taxon>
    </lineage>
</organism>
<reference evidence="1 2" key="1">
    <citation type="submission" date="2018-11" db="EMBL/GenBank/DDBJ databases">
        <title>Mesobaculum littorinae gen. nov., sp. nov., isolated from Littorina scabra that represents a novel genus of the order Rhodobacteraceae.</title>
        <authorList>
            <person name="Li F."/>
        </authorList>
    </citation>
    <scope>NUCLEOTIDE SEQUENCE [LARGE SCALE GENOMIC DNA]</scope>
    <source>
        <strain evidence="1 2">M0103</strain>
    </source>
</reference>
<name>A0A438AI94_9RHOB</name>